<protein>
    <submittedName>
        <fullName evidence="2">Phage tail family protein</fullName>
    </submittedName>
</protein>
<evidence type="ECO:0000313" key="2">
    <source>
        <dbReference type="EMBL" id="MED3562239.1"/>
    </source>
</evidence>
<dbReference type="EMBL" id="JARMQG010000084">
    <property type="protein sequence ID" value="MED3562239.1"/>
    <property type="molecule type" value="Genomic_DNA"/>
</dbReference>
<evidence type="ECO:0000313" key="3">
    <source>
        <dbReference type="Proteomes" id="UP001330749"/>
    </source>
</evidence>
<dbReference type="Proteomes" id="UP001330749">
    <property type="component" value="Unassembled WGS sequence"/>
</dbReference>
<dbReference type="InterPro" id="IPR048276">
    <property type="entry name" value="Phage_tail-like_C"/>
</dbReference>
<dbReference type="Gene3D" id="2.40.30.200">
    <property type="match status" value="1"/>
</dbReference>
<keyword evidence="3" id="KW-1185">Reference proteome</keyword>
<comment type="caution">
    <text evidence="2">The sequence shown here is derived from an EMBL/GenBank/DDBJ whole genome shotgun (WGS) entry which is preliminary data.</text>
</comment>
<proteinExistence type="predicted"/>
<reference evidence="2 3" key="1">
    <citation type="submission" date="2023-03" db="EMBL/GenBank/DDBJ databases">
        <title>Bacillus Genome Sequencing.</title>
        <authorList>
            <person name="Dunlap C."/>
        </authorList>
    </citation>
    <scope>NUCLEOTIDE SEQUENCE [LARGE SCALE GENOMIC DNA]</scope>
    <source>
        <strain evidence="2 3">B-14544</strain>
    </source>
</reference>
<feature type="domain" description="Phage tail-like C-terminal" evidence="1">
    <location>
        <begin position="167"/>
        <end position="266"/>
    </location>
</feature>
<dbReference type="RefSeq" id="WP_327967140.1">
    <property type="nucleotide sequence ID" value="NZ_JARMQG010000084.1"/>
</dbReference>
<name>A0ABU6N7P1_9BACI</name>
<sequence>MIRESLYFTFAGIKSTEFGIWNVSISDGLYSEPFMASRSINEVKIRGRDKPYPFEVNKEPLSFQLSFLFSEGWDDELISKVQSWLDVDFYQPLSFSENLIKVYYAMPVDTSELTHNGIKQGYITLTMRCDSPYSYSRDIVSPWYKSVHINGGSFITPYLWSDNETKYDKSLEIINKGDKDILLEIFIEKNGDGDITVINTSRANSVMKFTSLLDGEKIHIDGENQIIESNLPNIWRYDDFNDFYLPLYKGKNVIQVEGDCLIKFQYRYKFIS</sequence>
<dbReference type="Pfam" id="PF20753">
    <property type="entry name" value="DUF6558_C"/>
    <property type="match status" value="1"/>
</dbReference>
<organism evidence="2 3">
    <name type="scientific">Bacillus xiapuensis</name>
    <dbReference type="NCBI Taxonomy" id="2014075"/>
    <lineage>
        <taxon>Bacteria</taxon>
        <taxon>Bacillati</taxon>
        <taxon>Bacillota</taxon>
        <taxon>Bacilli</taxon>
        <taxon>Bacillales</taxon>
        <taxon>Bacillaceae</taxon>
        <taxon>Bacillus</taxon>
    </lineage>
</organism>
<gene>
    <name evidence="2" type="ORF">P4447_07210</name>
</gene>
<accession>A0ABU6N7P1</accession>
<evidence type="ECO:0000259" key="1">
    <source>
        <dbReference type="Pfam" id="PF20753"/>
    </source>
</evidence>